<proteinExistence type="predicted"/>
<evidence type="ECO:0000313" key="3">
    <source>
        <dbReference type="Proteomes" id="UP000037387"/>
    </source>
</evidence>
<dbReference type="EMBL" id="ATNL01000015">
    <property type="protein sequence ID" value="KON71519.1"/>
    <property type="molecule type" value="Genomic_DNA"/>
</dbReference>
<comment type="caution">
    <text evidence="2">The sequence shown here is derived from an EMBL/GenBank/DDBJ whole genome shotgun (WGS) entry which is preliminary data.</text>
</comment>
<evidence type="ECO:0008006" key="4">
    <source>
        <dbReference type="Google" id="ProtNLM"/>
    </source>
</evidence>
<feature type="transmembrane region" description="Helical" evidence="1">
    <location>
        <begin position="43"/>
        <end position="63"/>
    </location>
</feature>
<name>A0A0M0F1T9_CELCE</name>
<dbReference type="Proteomes" id="UP000037387">
    <property type="component" value="Unassembled WGS sequence"/>
</dbReference>
<protein>
    <recommendedName>
        <fullName evidence="4">YcxB-like protein domain-containing protein</fullName>
    </recommendedName>
</protein>
<feature type="transmembrane region" description="Helical" evidence="1">
    <location>
        <begin position="69"/>
        <end position="89"/>
    </location>
</feature>
<organism evidence="2 3">
    <name type="scientific">Cellulosimicrobium cellulans F16</name>
    <dbReference type="NCBI Taxonomy" id="1350482"/>
    <lineage>
        <taxon>Bacteria</taxon>
        <taxon>Bacillati</taxon>
        <taxon>Actinomycetota</taxon>
        <taxon>Actinomycetes</taxon>
        <taxon>Micrococcales</taxon>
        <taxon>Promicromonosporaceae</taxon>
        <taxon>Cellulosimicrobium</taxon>
    </lineage>
</organism>
<keyword evidence="1" id="KW-0472">Membrane</keyword>
<evidence type="ECO:0000256" key="1">
    <source>
        <dbReference type="SAM" id="Phobius"/>
    </source>
</evidence>
<keyword evidence="1" id="KW-1133">Transmembrane helix</keyword>
<keyword evidence="1" id="KW-0812">Transmembrane</keyword>
<dbReference type="PATRIC" id="fig|1350482.3.peg.4004"/>
<dbReference type="RefSeq" id="WP_053371719.1">
    <property type="nucleotide sequence ID" value="NZ_KQ435296.1"/>
</dbReference>
<dbReference type="AlphaFoldDB" id="A0A0M0F1T9"/>
<sequence length="183" mass="19765">MTSASGGSGHQTDLEPTVRGRWLPSRADAVTAFGVAFTRARRAAAVAAGLALLYVALLLSPLGETPHPLQTVLVVALGVVFLVMALALHRILASVVWKRSAVREQCIEITERGARVFPEPAATTFDWSVVTVATRRGDLVVVVHRDEVGRTHVTAVPDRAFGTPEEVARFTDVVRRQVPRARV</sequence>
<reference evidence="2 3" key="1">
    <citation type="journal article" date="2015" name="Sci. Rep.">
        <title>Functional and structural properties of a novel cellulosome-like multienzyme complex: efficient glycoside hydrolysis of water-insoluble 7-xylosyl-10-deacetylpaclitaxel.</title>
        <authorList>
            <person name="Dou T.Y."/>
            <person name="Luan H.W."/>
            <person name="Ge G.B."/>
            <person name="Dong M.M."/>
            <person name="Zou H.F."/>
            <person name="He Y.Q."/>
            <person name="Cui P."/>
            <person name="Wang J.Y."/>
            <person name="Hao D.C."/>
            <person name="Yang S.L."/>
            <person name="Yang L."/>
        </authorList>
    </citation>
    <scope>NUCLEOTIDE SEQUENCE [LARGE SCALE GENOMIC DNA]</scope>
    <source>
        <strain evidence="2 3">F16</strain>
    </source>
</reference>
<keyword evidence="3" id="KW-1185">Reference proteome</keyword>
<accession>A0A0M0F1T9</accession>
<gene>
    <name evidence="2" type="ORF">M768_18310</name>
</gene>
<evidence type="ECO:0000313" key="2">
    <source>
        <dbReference type="EMBL" id="KON71519.1"/>
    </source>
</evidence>